<dbReference type="Proteomes" id="UP000663444">
    <property type="component" value="Chromosome"/>
</dbReference>
<dbReference type="RefSeq" id="WP_203386620.1">
    <property type="nucleotide sequence ID" value="NZ_CP064781.1"/>
</dbReference>
<dbReference type="EMBL" id="CP064781">
    <property type="protein sequence ID" value="QRJ63091.1"/>
    <property type="molecule type" value="Genomic_DNA"/>
</dbReference>
<dbReference type="InterPro" id="IPR012675">
    <property type="entry name" value="Beta-grasp_dom_sf"/>
</dbReference>
<dbReference type="CDD" id="cd17040">
    <property type="entry name" value="Ubl_MoaD_like"/>
    <property type="match status" value="1"/>
</dbReference>
<organism evidence="1 2">
    <name type="scientific">Azospira restricta</name>
    <dbReference type="NCBI Taxonomy" id="404405"/>
    <lineage>
        <taxon>Bacteria</taxon>
        <taxon>Pseudomonadati</taxon>
        <taxon>Pseudomonadota</taxon>
        <taxon>Betaproteobacteria</taxon>
        <taxon>Rhodocyclales</taxon>
        <taxon>Rhodocyclaceae</taxon>
        <taxon>Azospira</taxon>
    </lineage>
</organism>
<gene>
    <name evidence="1" type="ORF">IWH25_15260</name>
</gene>
<sequence length="102" mass="10616">MIRVVLPTPLRVLARIDGEAREIALALAGPPTLAALIDALEARHPALAGTLRDPATHRRRPLIRFFAGGRDLSHAPLEAPLPPAVVAGDEPLLVVAAIAGGC</sequence>
<accession>A0A974PXD9</accession>
<reference evidence="1" key="1">
    <citation type="submission" date="2020-11" db="EMBL/GenBank/DDBJ databases">
        <title>Azospira restricta DSM 18626 genome sequence.</title>
        <authorList>
            <person name="Moe W.M."/>
        </authorList>
    </citation>
    <scope>NUCLEOTIDE SEQUENCE</scope>
    <source>
        <strain evidence="1">DSM 18626</strain>
    </source>
</reference>
<dbReference type="AlphaFoldDB" id="A0A974PXD9"/>
<dbReference type="Gene3D" id="3.10.20.30">
    <property type="match status" value="1"/>
</dbReference>
<dbReference type="KEGG" id="ares:IWH25_15260"/>
<evidence type="ECO:0000313" key="1">
    <source>
        <dbReference type="EMBL" id="QRJ63091.1"/>
    </source>
</evidence>
<keyword evidence="2" id="KW-1185">Reference proteome</keyword>
<evidence type="ECO:0000313" key="2">
    <source>
        <dbReference type="Proteomes" id="UP000663444"/>
    </source>
</evidence>
<protein>
    <submittedName>
        <fullName evidence="1">MoaD/ThiS family protein</fullName>
    </submittedName>
</protein>
<proteinExistence type="predicted"/>
<name>A0A974PXD9_9RHOO</name>